<dbReference type="EMBL" id="LJCR01001260">
    <property type="protein sequence ID" value="KPV50686.1"/>
    <property type="molecule type" value="Genomic_DNA"/>
</dbReference>
<dbReference type="GO" id="GO:0046872">
    <property type="term" value="F:metal ion binding"/>
    <property type="evidence" value="ECO:0007669"/>
    <property type="project" value="UniProtKB-UniRule"/>
</dbReference>
<organism evidence="8 9">
    <name type="scientific">Kouleothrix aurantiaca</name>
    <dbReference type="NCBI Taxonomy" id="186479"/>
    <lineage>
        <taxon>Bacteria</taxon>
        <taxon>Bacillati</taxon>
        <taxon>Chloroflexota</taxon>
        <taxon>Chloroflexia</taxon>
        <taxon>Chloroflexales</taxon>
        <taxon>Roseiflexineae</taxon>
        <taxon>Roseiflexaceae</taxon>
        <taxon>Kouleothrix</taxon>
    </lineage>
</organism>
<reference evidence="8 9" key="1">
    <citation type="submission" date="2015-09" db="EMBL/GenBank/DDBJ databases">
        <title>Draft genome sequence of Kouleothrix aurantiaca JCM 19913.</title>
        <authorList>
            <person name="Hemp J."/>
        </authorList>
    </citation>
    <scope>NUCLEOTIDE SEQUENCE [LARGE SCALE GENOMIC DNA]</scope>
    <source>
        <strain evidence="8 9">COM-B</strain>
    </source>
</reference>
<gene>
    <name evidence="8" type="ORF">SE17_25465</name>
</gene>
<feature type="domain" description="Peptidase M3A/M3B catalytic" evidence="7">
    <location>
        <begin position="2"/>
        <end position="324"/>
    </location>
</feature>
<evidence type="ECO:0000259" key="7">
    <source>
        <dbReference type="Pfam" id="PF01432"/>
    </source>
</evidence>
<sequence length="340" mass="38581">YIPLEVFHNLIDTFRRHLPTWHRYWQVRRRALGYDKLHVYDIKAPLTGKMPNVSFTQAVDWIGAGMLPLGEEYVSTLRDGATEQRWVDVYPNQGKRMGAYSHGVPGTHPFILMSFTDDIFSMSTLAHELGHSMHSYYSWQNQPLTYADYSIFVAEVASNFNQALVRAHLLETNQDRDFQIAVIEEAMANFHRYFFIMPTLARFELELHERAERGDALTADSMIALMADLFAEGYGDEVEFDRDRVGITWAQFSTHLYSNFYVYQYATGISAAHALAGDILAGKPGTVDNYLAFLKTGGALYPLDALKLAGVDMTTPAAVETTFATLASYVDRLEQLLEQK</sequence>
<accession>A0A0P9CYM8</accession>
<comment type="caution">
    <text evidence="8">The sequence shown here is derived from an EMBL/GenBank/DDBJ whole genome shotgun (WGS) entry which is preliminary data.</text>
</comment>
<name>A0A0P9CYM8_9CHLR</name>
<proteinExistence type="inferred from homology"/>
<keyword evidence="2 6" id="KW-0479">Metal-binding</keyword>
<protein>
    <submittedName>
        <fullName evidence="8">Oligoendopeptidase F</fullName>
    </submittedName>
</protein>
<keyword evidence="5 6" id="KW-0482">Metalloprotease</keyword>
<evidence type="ECO:0000313" key="9">
    <source>
        <dbReference type="Proteomes" id="UP000050509"/>
    </source>
</evidence>
<feature type="non-terminal residue" evidence="8">
    <location>
        <position position="1"/>
    </location>
</feature>
<dbReference type="InterPro" id="IPR042088">
    <property type="entry name" value="OligoPept_F_C"/>
</dbReference>
<keyword evidence="4 6" id="KW-0862">Zinc</keyword>
<comment type="cofactor">
    <cofactor evidence="6">
        <name>Zn(2+)</name>
        <dbReference type="ChEBI" id="CHEBI:29105"/>
    </cofactor>
    <text evidence="6">Binds 1 zinc ion.</text>
</comment>
<keyword evidence="9" id="KW-1185">Reference proteome</keyword>
<dbReference type="AlphaFoldDB" id="A0A0P9CYM8"/>
<dbReference type="Gene3D" id="1.10.1370.20">
    <property type="entry name" value="Oligoendopeptidase f, C-terminal domain"/>
    <property type="match status" value="1"/>
</dbReference>
<dbReference type="PATRIC" id="fig|186479.3.peg.1154"/>
<dbReference type="Proteomes" id="UP000050509">
    <property type="component" value="Unassembled WGS sequence"/>
</dbReference>
<evidence type="ECO:0000313" key="8">
    <source>
        <dbReference type="EMBL" id="KPV50686.1"/>
    </source>
</evidence>
<evidence type="ECO:0000256" key="4">
    <source>
        <dbReference type="ARBA" id="ARBA00022833"/>
    </source>
</evidence>
<dbReference type="CDD" id="cd09608">
    <property type="entry name" value="M3B_PepF"/>
    <property type="match status" value="1"/>
</dbReference>
<evidence type="ECO:0000256" key="3">
    <source>
        <dbReference type="ARBA" id="ARBA00022801"/>
    </source>
</evidence>
<evidence type="ECO:0000256" key="2">
    <source>
        <dbReference type="ARBA" id="ARBA00022723"/>
    </source>
</evidence>
<comment type="similarity">
    <text evidence="6">Belongs to the peptidase M3 family.</text>
</comment>
<dbReference type="GO" id="GO:0006508">
    <property type="term" value="P:proteolysis"/>
    <property type="evidence" value="ECO:0007669"/>
    <property type="project" value="UniProtKB-KW"/>
</dbReference>
<keyword evidence="1 6" id="KW-0645">Protease</keyword>
<dbReference type="GO" id="GO:0004222">
    <property type="term" value="F:metalloendopeptidase activity"/>
    <property type="evidence" value="ECO:0007669"/>
    <property type="project" value="InterPro"/>
</dbReference>
<keyword evidence="3 6" id="KW-0378">Hydrolase</keyword>
<dbReference type="SUPFAM" id="SSF55486">
    <property type="entry name" value="Metalloproteases ('zincins'), catalytic domain"/>
    <property type="match status" value="1"/>
</dbReference>
<dbReference type="Pfam" id="PF01432">
    <property type="entry name" value="Peptidase_M3"/>
    <property type="match status" value="1"/>
</dbReference>
<dbReference type="InterPro" id="IPR001567">
    <property type="entry name" value="Pept_M3A_M3B_dom"/>
</dbReference>
<evidence type="ECO:0000256" key="6">
    <source>
        <dbReference type="RuleBase" id="RU003435"/>
    </source>
</evidence>
<evidence type="ECO:0000256" key="1">
    <source>
        <dbReference type="ARBA" id="ARBA00022670"/>
    </source>
</evidence>
<evidence type="ECO:0000256" key="5">
    <source>
        <dbReference type="ARBA" id="ARBA00023049"/>
    </source>
</evidence>